<gene>
    <name evidence="1" type="ORF">GTW51_14165</name>
</gene>
<dbReference type="EMBL" id="JAAAMJ010000011">
    <property type="protein sequence ID" value="NDV87848.1"/>
    <property type="molecule type" value="Genomic_DNA"/>
</dbReference>
<organism evidence="1 2">
    <name type="scientific">Aurantimonas aggregata</name>
    <dbReference type="NCBI Taxonomy" id="2047720"/>
    <lineage>
        <taxon>Bacteria</taxon>
        <taxon>Pseudomonadati</taxon>
        <taxon>Pseudomonadota</taxon>
        <taxon>Alphaproteobacteria</taxon>
        <taxon>Hyphomicrobiales</taxon>
        <taxon>Aurantimonadaceae</taxon>
        <taxon>Aurantimonas</taxon>
    </lineage>
</organism>
<evidence type="ECO:0000313" key="2">
    <source>
        <dbReference type="Proteomes" id="UP000476332"/>
    </source>
</evidence>
<dbReference type="PANTHER" id="PTHR37029:SF1">
    <property type="entry name" value="SSR1768 PROTEIN"/>
    <property type="match status" value="1"/>
</dbReference>
<reference evidence="1 2" key="1">
    <citation type="submission" date="2020-01" db="EMBL/GenBank/DDBJ databases">
        <title>Genomes of bacteria type strains.</title>
        <authorList>
            <person name="Chen J."/>
            <person name="Zhu S."/>
            <person name="Chen J."/>
        </authorList>
    </citation>
    <scope>NUCLEOTIDE SEQUENCE [LARGE SCALE GENOMIC DNA]</scope>
    <source>
        <strain evidence="1 2">KCTC 52919</strain>
    </source>
</reference>
<proteinExistence type="predicted"/>
<protein>
    <submittedName>
        <fullName evidence="1">DUF2283 domain-containing protein</fullName>
    </submittedName>
</protein>
<dbReference type="AlphaFoldDB" id="A0A6L9MJQ6"/>
<name>A0A6L9MJQ6_9HYPH</name>
<dbReference type="InterPro" id="IPR019270">
    <property type="entry name" value="DUF2283"/>
</dbReference>
<evidence type="ECO:0000313" key="1">
    <source>
        <dbReference type="EMBL" id="NDV87848.1"/>
    </source>
</evidence>
<sequence length="62" mass="6853">MTVRYDRESDAAYIRFSPEAVLESEEVSDGIVLDYDADGRIVGMEVMEASRHLSPSMLAEAA</sequence>
<accession>A0A6L9MJQ6</accession>
<comment type="caution">
    <text evidence="1">The sequence shown here is derived from an EMBL/GenBank/DDBJ whole genome shotgun (WGS) entry which is preliminary data.</text>
</comment>
<keyword evidence="2" id="KW-1185">Reference proteome</keyword>
<dbReference type="Proteomes" id="UP000476332">
    <property type="component" value="Unassembled WGS sequence"/>
</dbReference>
<dbReference type="Pfam" id="PF10049">
    <property type="entry name" value="DUF2283"/>
    <property type="match status" value="1"/>
</dbReference>
<dbReference type="PANTHER" id="PTHR37029">
    <property type="entry name" value="SSR1768 PROTEIN"/>
    <property type="match status" value="1"/>
</dbReference>